<evidence type="ECO:0000256" key="2">
    <source>
        <dbReference type="PROSITE-ProRule" id="PRU00192"/>
    </source>
</evidence>
<dbReference type="Proteomes" id="UP000887565">
    <property type="component" value="Unplaced"/>
</dbReference>
<reference evidence="7" key="1">
    <citation type="submission" date="2022-11" db="UniProtKB">
        <authorList>
            <consortium name="WormBaseParasite"/>
        </authorList>
    </citation>
    <scope>IDENTIFICATION</scope>
</reference>
<keyword evidence="6" id="KW-1185">Reference proteome</keyword>
<feature type="compositionally biased region" description="Polar residues" evidence="4">
    <location>
        <begin position="700"/>
        <end position="711"/>
    </location>
</feature>
<keyword evidence="3" id="KW-0175">Coiled coil</keyword>
<proteinExistence type="predicted"/>
<evidence type="ECO:0000313" key="6">
    <source>
        <dbReference type="Proteomes" id="UP000887565"/>
    </source>
</evidence>
<feature type="region of interest" description="Disordered" evidence="4">
    <location>
        <begin position="700"/>
        <end position="726"/>
    </location>
</feature>
<feature type="domain" description="SH3" evidence="5">
    <location>
        <begin position="523"/>
        <end position="583"/>
    </location>
</feature>
<dbReference type="InterPro" id="IPR036028">
    <property type="entry name" value="SH3-like_dom_sf"/>
</dbReference>
<evidence type="ECO:0000256" key="4">
    <source>
        <dbReference type="SAM" id="MobiDB-lite"/>
    </source>
</evidence>
<evidence type="ECO:0000256" key="3">
    <source>
        <dbReference type="SAM" id="Coils"/>
    </source>
</evidence>
<dbReference type="Gene3D" id="2.30.30.40">
    <property type="entry name" value="SH3 Domains"/>
    <property type="match status" value="3"/>
</dbReference>
<dbReference type="PRINTS" id="PR00452">
    <property type="entry name" value="SH3DOMAIN"/>
</dbReference>
<dbReference type="InterPro" id="IPR001452">
    <property type="entry name" value="SH3_domain"/>
</dbReference>
<organism evidence="6 7">
    <name type="scientific">Romanomermis culicivorax</name>
    <name type="common">Nematode worm</name>
    <dbReference type="NCBI Taxonomy" id="13658"/>
    <lineage>
        <taxon>Eukaryota</taxon>
        <taxon>Metazoa</taxon>
        <taxon>Ecdysozoa</taxon>
        <taxon>Nematoda</taxon>
        <taxon>Enoplea</taxon>
        <taxon>Dorylaimia</taxon>
        <taxon>Mermithida</taxon>
        <taxon>Mermithoidea</taxon>
        <taxon>Mermithidae</taxon>
        <taxon>Romanomermis</taxon>
    </lineage>
</organism>
<dbReference type="PROSITE" id="PS50002">
    <property type="entry name" value="SH3"/>
    <property type="match status" value="3"/>
</dbReference>
<dbReference type="SMART" id="SM00326">
    <property type="entry name" value="SH3"/>
    <property type="match status" value="3"/>
</dbReference>
<evidence type="ECO:0000259" key="5">
    <source>
        <dbReference type="PROSITE" id="PS50002"/>
    </source>
</evidence>
<accession>A0A915IG64</accession>
<sequence length="798" mass="90078">MFCSYTWPTDSWLRSALLTKAKDELEIKNKTEQSKFDYFSSLRCKKRDTHPRNCEKYLSMTFEPKKSSKQQFCSPIRSLTPGSKMFAFECMRRQNFHIPTFRQDREDRETTSIVSPRSVDFEIEAYFDYLRLFCAEQRHDIISKDHRRSASTASKLYSDPACETGCKIFADQKFKETCQLINESLQDIENLPASKRPAISLLPHTNNTSGIEPIASTSAELCQYESSVIRSNRSSILKRVCSLPQISEHSNECSTIVEDIMQSSRSAENLFENHPSAIADNFHNGSSSGTCSESLDLSFSSRYNNTNSQLSRLRVCVSLFNIIAGYVIFPFSPSKILDLQTKTNPFTTTAAVAATKANLVSLENQAPSFNEFEELARIEKELVLESERRKKYERELDDQRSRRHGYVPCQIKTPLIGDSRFEKLINDYNKPSTTSVTATTTSMSPTPVEFRGVARALYAFTAHAPKELSFFKGDLIKVKNLIDENWYEGELNGIVGLVPANHVELLATAGGDERVVVTEVSKTREGQGQVLYNFDGRGINELPLCKNEYITLIRKVDNNWYEGRNDMGRKGIFPSNYIRVMQEPSSDLKDYVSALSLPYQGYQQPGTEFKIQVNGVQYGRREPGTGSGESKFGSSGYGNYVGGPSSSSYEIPVRRPKSPLNYQPSYDSGFRSLALSQPSSRFTDQLDKFGSFTPFGSKSGVETTSATPGGQSSSYEESYERKLPDGSTSYTYKKTDYNTQTTYETIFPYHPLNSDELELIEGDIVYVEDKCDDGWYIGTCLRTGKFGTFPGNYKHKKT</sequence>
<name>A0A915IG64_ROMCU</name>
<feature type="domain" description="SH3" evidence="5">
    <location>
        <begin position="738"/>
        <end position="798"/>
    </location>
</feature>
<dbReference type="PRINTS" id="PR00499">
    <property type="entry name" value="P67PHOX"/>
</dbReference>
<feature type="region of interest" description="Disordered" evidence="4">
    <location>
        <begin position="620"/>
        <end position="639"/>
    </location>
</feature>
<dbReference type="WBParaSite" id="nRc.2.0.1.t13115-RA">
    <property type="protein sequence ID" value="nRc.2.0.1.t13115-RA"/>
    <property type="gene ID" value="nRc.2.0.1.g13115"/>
</dbReference>
<dbReference type="PANTHER" id="PTHR14167">
    <property type="entry name" value="SH3 DOMAIN-CONTAINING"/>
    <property type="match status" value="1"/>
</dbReference>
<dbReference type="AlphaFoldDB" id="A0A915IG64"/>
<dbReference type="InterPro" id="IPR050384">
    <property type="entry name" value="Endophilin_SH3RF"/>
</dbReference>
<feature type="coiled-coil region" evidence="3">
    <location>
        <begin position="375"/>
        <end position="402"/>
    </location>
</feature>
<dbReference type="Pfam" id="PF00018">
    <property type="entry name" value="SH3_1"/>
    <property type="match status" value="1"/>
</dbReference>
<dbReference type="SUPFAM" id="SSF50044">
    <property type="entry name" value="SH3-domain"/>
    <property type="match status" value="3"/>
</dbReference>
<feature type="domain" description="SH3" evidence="5">
    <location>
        <begin position="449"/>
        <end position="508"/>
    </location>
</feature>
<dbReference type="PANTHER" id="PTHR14167:SF116">
    <property type="entry name" value="CAP, ISOFORM AC"/>
    <property type="match status" value="1"/>
</dbReference>
<evidence type="ECO:0000256" key="1">
    <source>
        <dbReference type="ARBA" id="ARBA00022443"/>
    </source>
</evidence>
<evidence type="ECO:0000313" key="7">
    <source>
        <dbReference type="WBParaSite" id="nRc.2.0.1.t13115-RA"/>
    </source>
</evidence>
<dbReference type="Pfam" id="PF14604">
    <property type="entry name" value="SH3_9"/>
    <property type="match status" value="2"/>
</dbReference>
<protein>
    <submittedName>
        <fullName evidence="7">SH3 domain-containing protein</fullName>
    </submittedName>
</protein>
<keyword evidence="1 2" id="KW-0728">SH3 domain</keyword>